<sequence>FEKNVIRATASAQEATGAPVTFHAGRNPESPFDIIRVFTEAGGQAEDVVMSHLERTIFDDEKLLEFAKLKTFTQFDLFGTECSYYQIQEEIDFPSDAQRINRLRMLKDEGHLQQILMSHDIHTKHRLVSLIHFL</sequence>
<protein>
    <recommendedName>
        <fullName evidence="6">Phosphotriesterase-related protein</fullName>
    </recommendedName>
</protein>
<dbReference type="EMBL" id="CAJVCH010534689">
    <property type="protein sequence ID" value="CAG7825037.1"/>
    <property type="molecule type" value="Genomic_DNA"/>
</dbReference>
<comment type="similarity">
    <text evidence="3">Belongs to the metallo-dependent hydrolases superfamily. Phosphotriesterase family.</text>
</comment>
<organism evidence="4 5">
    <name type="scientific">Allacma fusca</name>
    <dbReference type="NCBI Taxonomy" id="39272"/>
    <lineage>
        <taxon>Eukaryota</taxon>
        <taxon>Metazoa</taxon>
        <taxon>Ecdysozoa</taxon>
        <taxon>Arthropoda</taxon>
        <taxon>Hexapoda</taxon>
        <taxon>Collembola</taxon>
        <taxon>Symphypleona</taxon>
        <taxon>Sminthuridae</taxon>
        <taxon>Allacma</taxon>
    </lineage>
</organism>
<name>A0A8J2L3W0_9HEXA</name>
<accession>A0A8J2L3W0</accession>
<reference evidence="4" key="1">
    <citation type="submission" date="2021-06" db="EMBL/GenBank/DDBJ databases">
        <authorList>
            <person name="Hodson N. C."/>
            <person name="Mongue J. A."/>
            <person name="Jaron S. K."/>
        </authorList>
    </citation>
    <scope>NUCLEOTIDE SEQUENCE</scope>
</reference>
<feature type="non-terminal residue" evidence="4">
    <location>
        <position position="1"/>
    </location>
</feature>
<dbReference type="Pfam" id="PF02126">
    <property type="entry name" value="PTE"/>
    <property type="match status" value="1"/>
</dbReference>
<keyword evidence="2" id="KW-0378">Hydrolase</keyword>
<evidence type="ECO:0000256" key="1">
    <source>
        <dbReference type="ARBA" id="ARBA00022723"/>
    </source>
</evidence>
<evidence type="ECO:0000313" key="5">
    <source>
        <dbReference type="Proteomes" id="UP000708208"/>
    </source>
</evidence>
<dbReference type="PANTHER" id="PTHR10819">
    <property type="entry name" value="PHOSPHOTRIESTERASE-RELATED"/>
    <property type="match status" value="1"/>
</dbReference>
<dbReference type="PANTHER" id="PTHR10819:SF3">
    <property type="entry name" value="PHOSPHOTRIESTERASE-RELATED PROTEIN"/>
    <property type="match status" value="1"/>
</dbReference>
<dbReference type="GO" id="GO:0008270">
    <property type="term" value="F:zinc ion binding"/>
    <property type="evidence" value="ECO:0007669"/>
    <property type="project" value="InterPro"/>
</dbReference>
<dbReference type="AlphaFoldDB" id="A0A8J2L3W0"/>
<dbReference type="InterPro" id="IPR001559">
    <property type="entry name" value="Phosphotriesterase"/>
</dbReference>
<dbReference type="PROSITE" id="PS51347">
    <property type="entry name" value="PHOSPHOTRIESTERASE_2"/>
    <property type="match status" value="1"/>
</dbReference>
<evidence type="ECO:0000313" key="4">
    <source>
        <dbReference type="EMBL" id="CAG7825037.1"/>
    </source>
</evidence>
<evidence type="ECO:0008006" key="6">
    <source>
        <dbReference type="Google" id="ProtNLM"/>
    </source>
</evidence>
<proteinExistence type="inferred from homology"/>
<comment type="caution">
    <text evidence="3">Lacks conserved residue(s) required for the propagation of feature annotation.</text>
</comment>
<dbReference type="OrthoDB" id="9998343at2759"/>
<keyword evidence="1" id="KW-0479">Metal-binding</keyword>
<evidence type="ECO:0000256" key="3">
    <source>
        <dbReference type="PROSITE-ProRule" id="PRU00679"/>
    </source>
</evidence>
<gene>
    <name evidence="4" type="ORF">AFUS01_LOCUS35163</name>
</gene>
<dbReference type="Proteomes" id="UP000708208">
    <property type="component" value="Unassembled WGS sequence"/>
</dbReference>
<dbReference type="GO" id="GO:0016787">
    <property type="term" value="F:hydrolase activity"/>
    <property type="evidence" value="ECO:0007669"/>
    <property type="project" value="UniProtKB-KW"/>
</dbReference>
<keyword evidence="5" id="KW-1185">Reference proteome</keyword>
<comment type="caution">
    <text evidence="4">The sequence shown here is derived from an EMBL/GenBank/DDBJ whole genome shotgun (WGS) entry which is preliminary data.</text>
</comment>
<evidence type="ECO:0000256" key="2">
    <source>
        <dbReference type="ARBA" id="ARBA00022801"/>
    </source>
</evidence>